<dbReference type="Proteomes" id="UP000031523">
    <property type="component" value="Chromosome"/>
</dbReference>
<proteinExistence type="predicted"/>
<feature type="region of interest" description="Disordered" evidence="1">
    <location>
        <begin position="148"/>
        <end position="187"/>
    </location>
</feature>
<dbReference type="AlphaFoldDB" id="A0A0B5F464"/>
<protein>
    <submittedName>
        <fullName evidence="2">Uncharacterized protein</fullName>
    </submittedName>
</protein>
<evidence type="ECO:0000256" key="1">
    <source>
        <dbReference type="SAM" id="MobiDB-lite"/>
    </source>
</evidence>
<accession>A0A0B5F464</accession>
<feature type="compositionally biased region" description="Low complexity" evidence="1">
    <location>
        <begin position="163"/>
        <end position="186"/>
    </location>
</feature>
<keyword evidence="3" id="KW-1185">Reference proteome</keyword>
<sequence>MNDTVAVALITSLSTLAAAGLAALVAARSTARQLRYQAALAREERAEQRESGRREVCAAACERFLAEADAAYRVLDEGWAARPFREPLPWQDGFAARRALDEAYVRVQLTAPEAVVRAGRAVVRGIAAEFRTHGRIVGEAVAEADGVGGGVGAGTDVEGDPRASALSASELSASESSASELSASEADPAARSRALRERFAGTERFVAAVRVALGVGEEAVPATGSVVGEGAGETGV</sequence>
<gene>
    <name evidence="2" type="ORF">SLNWT_5989</name>
</gene>
<reference evidence="2 3" key="1">
    <citation type="submission" date="2015-01" db="EMBL/GenBank/DDBJ databases">
        <title>Enhanced salinomycin production by adjusting the supply of polyketide extender units in Streptomyce albus DSM 41398.</title>
        <authorList>
            <person name="Lu C."/>
        </authorList>
    </citation>
    <scope>NUCLEOTIDE SEQUENCE [LARGE SCALE GENOMIC DNA]</scope>
    <source>
        <strain evidence="3">ATCC 21838 / DSM 41398 / FERM P-419 / JCM 4703 / NBRC 107858</strain>
    </source>
</reference>
<name>A0A0B5F464_STRA4</name>
<organism evidence="2 3">
    <name type="scientific">Streptomyces albus (strain ATCC 21838 / DSM 41398 / FERM P-419 / JCM 4703 / NBRC 107858)</name>
    <dbReference type="NCBI Taxonomy" id="1081613"/>
    <lineage>
        <taxon>Bacteria</taxon>
        <taxon>Bacillati</taxon>
        <taxon>Actinomycetota</taxon>
        <taxon>Actinomycetes</taxon>
        <taxon>Kitasatosporales</taxon>
        <taxon>Streptomycetaceae</taxon>
        <taxon>Streptomyces</taxon>
    </lineage>
</organism>
<evidence type="ECO:0000313" key="3">
    <source>
        <dbReference type="Proteomes" id="UP000031523"/>
    </source>
</evidence>
<evidence type="ECO:0000313" key="2">
    <source>
        <dbReference type="EMBL" id="AJE86365.1"/>
    </source>
</evidence>
<dbReference type="KEGG" id="sals:SLNWT_5989"/>
<dbReference type="EMBL" id="CP010519">
    <property type="protein sequence ID" value="AJE86365.1"/>
    <property type="molecule type" value="Genomic_DNA"/>
</dbReference>